<feature type="transmembrane region" description="Helical" evidence="1">
    <location>
        <begin position="108"/>
        <end position="130"/>
    </location>
</feature>
<comment type="caution">
    <text evidence="2">The sequence shown here is derived from an EMBL/GenBank/DDBJ whole genome shotgun (WGS) entry which is preliminary data.</text>
</comment>
<feature type="transmembrane region" description="Helical" evidence="1">
    <location>
        <begin position="12"/>
        <end position="30"/>
    </location>
</feature>
<accession>A0A926DCD8</accession>
<dbReference type="Proteomes" id="UP000620366">
    <property type="component" value="Unassembled WGS sequence"/>
</dbReference>
<feature type="transmembrane region" description="Helical" evidence="1">
    <location>
        <begin position="142"/>
        <end position="166"/>
    </location>
</feature>
<organism evidence="2 3">
    <name type="scientific">Feifania hominis</name>
    <dbReference type="NCBI Taxonomy" id="2763660"/>
    <lineage>
        <taxon>Bacteria</taxon>
        <taxon>Bacillati</taxon>
        <taxon>Bacillota</taxon>
        <taxon>Clostridia</taxon>
        <taxon>Eubacteriales</taxon>
        <taxon>Feifaniaceae</taxon>
        <taxon>Feifania</taxon>
    </lineage>
</organism>
<evidence type="ECO:0000256" key="1">
    <source>
        <dbReference type="SAM" id="Phobius"/>
    </source>
</evidence>
<proteinExistence type="predicted"/>
<dbReference type="AlphaFoldDB" id="A0A926DCD8"/>
<keyword evidence="1" id="KW-1133">Transmembrane helix</keyword>
<dbReference type="RefSeq" id="WP_249299240.1">
    <property type="nucleotide sequence ID" value="NZ_JACRSP010000001.1"/>
</dbReference>
<sequence>MRDRQKKRVQTVALGGLTVALGVTVLYFASILPTGKLALCAVAGVLPFFTAIKAGLPASFLTYAATAVLGFLLLPDLSVTFLYSLFLGLYTPVKAVFEKWLHNPIACWAAKLAFFCAMLSILLFGVKAVLPLPERLLENTAVLYGACAALFIVYDLALSGLIHFTVTKYRALFK</sequence>
<evidence type="ECO:0000313" key="3">
    <source>
        <dbReference type="Proteomes" id="UP000620366"/>
    </source>
</evidence>
<keyword evidence="1" id="KW-0472">Membrane</keyword>
<evidence type="ECO:0000313" key="2">
    <source>
        <dbReference type="EMBL" id="MBC8535513.1"/>
    </source>
</evidence>
<name>A0A926DCD8_9FIRM</name>
<protein>
    <submittedName>
        <fullName evidence="2">Uncharacterized protein</fullName>
    </submittedName>
</protein>
<dbReference type="EMBL" id="JACRSP010000001">
    <property type="protein sequence ID" value="MBC8535513.1"/>
    <property type="molecule type" value="Genomic_DNA"/>
</dbReference>
<reference evidence="2" key="1">
    <citation type="submission" date="2020-08" db="EMBL/GenBank/DDBJ databases">
        <title>Genome public.</title>
        <authorList>
            <person name="Liu C."/>
            <person name="Sun Q."/>
        </authorList>
    </citation>
    <scope>NUCLEOTIDE SEQUENCE</scope>
    <source>
        <strain evidence="2">BX7</strain>
    </source>
</reference>
<feature type="transmembrane region" description="Helical" evidence="1">
    <location>
        <begin position="36"/>
        <end position="56"/>
    </location>
</feature>
<feature type="transmembrane region" description="Helical" evidence="1">
    <location>
        <begin position="63"/>
        <end position="88"/>
    </location>
</feature>
<keyword evidence="3" id="KW-1185">Reference proteome</keyword>
<gene>
    <name evidence="2" type="ORF">H8695_02235</name>
</gene>
<keyword evidence="1" id="KW-0812">Transmembrane</keyword>